<evidence type="ECO:0000256" key="2">
    <source>
        <dbReference type="ARBA" id="ARBA00006386"/>
    </source>
</evidence>
<feature type="transmembrane region" description="Helical" evidence="7">
    <location>
        <begin position="47"/>
        <end position="65"/>
    </location>
</feature>
<dbReference type="EMBL" id="AM270418">
    <property type="protein sequence ID" value="CAK32555.1"/>
    <property type="molecule type" value="Genomic_DNA"/>
</dbReference>
<feature type="transmembrane region" description="Helical" evidence="7">
    <location>
        <begin position="225"/>
        <end position="247"/>
    </location>
</feature>
<dbReference type="InterPro" id="IPR005524">
    <property type="entry name" value="DUF318"/>
</dbReference>
<gene>
    <name evidence="8" type="ORF">10D02-21</name>
</gene>
<evidence type="ECO:0000256" key="4">
    <source>
        <dbReference type="ARBA" id="ARBA00022692"/>
    </source>
</evidence>
<keyword evidence="6 7" id="KW-0472">Membrane</keyword>
<evidence type="ECO:0000256" key="1">
    <source>
        <dbReference type="ARBA" id="ARBA00004651"/>
    </source>
</evidence>
<comment type="similarity">
    <text evidence="2">Belongs to the UPF0718 family.</text>
</comment>
<dbReference type="AlphaFoldDB" id="Q1EHY4"/>
<dbReference type="Pfam" id="PF03773">
    <property type="entry name" value="ArsP_1"/>
    <property type="match status" value="1"/>
</dbReference>
<keyword evidence="3" id="KW-1003">Cell membrane</keyword>
<name>Q1EHY4_9ZZZZ</name>
<reference evidence="8" key="1">
    <citation type="submission" date="2006-06" db="EMBL/GenBank/DDBJ databases">
        <title>Construction and analysis of a metagenomic library from a deep-sea sediment of east Pacific nodule Province.</title>
        <authorList>
            <person name="Xu M."/>
            <person name="Xiao X."/>
            <person name="Wang F."/>
        </authorList>
    </citation>
    <scope>NUCLEOTIDE SEQUENCE</scope>
</reference>
<accession>Q1EHY4</accession>
<sequence>MTDFALTMRGAVRRIDRVWLAIAAVFLVLLAFLPEQALASASFALDAFVWILPFLLASVLLAAWLKAAGADRVIGATVSRSPVRAVVVFAAAGALSPFCSCGVVPLIAALLAAGVPLPAVMAFWVASPLMDPEMFVLMWAMLGLEFTLAKTLAAFGLGLAGGFATLAAQRAGLFAAPLRAISTCGSGCGTGNTYGTDGLVPMELRWAFWRDAARRAVFTAEARDIGLFLAKWLLFAFTIESLMVRWLPPETIVSHLGGENIYAIPLAVAIGVPAYLNGFAAVPLIGELMSMGMAPGAALAFLVAGGVTSLPAAMAVFALVRAPVFLWYLAVALVGSLAIGFAYQGWLAM</sequence>
<dbReference type="InterPro" id="IPR052923">
    <property type="entry name" value="UPF0718"/>
</dbReference>
<feature type="transmembrane region" description="Helical" evidence="7">
    <location>
        <begin position="86"/>
        <end position="115"/>
    </location>
</feature>
<evidence type="ECO:0000256" key="3">
    <source>
        <dbReference type="ARBA" id="ARBA00022475"/>
    </source>
</evidence>
<comment type="subcellular location">
    <subcellularLocation>
        <location evidence="1">Cell membrane</location>
        <topology evidence="1">Multi-pass membrane protein</topology>
    </subcellularLocation>
</comment>
<dbReference type="PANTHER" id="PTHR34184:SF4">
    <property type="entry name" value="UPF0718 PROTEIN YCGR"/>
    <property type="match status" value="1"/>
</dbReference>
<dbReference type="GO" id="GO:0005886">
    <property type="term" value="C:plasma membrane"/>
    <property type="evidence" value="ECO:0007669"/>
    <property type="project" value="UniProtKB-SubCell"/>
</dbReference>
<evidence type="ECO:0000256" key="7">
    <source>
        <dbReference type="SAM" id="Phobius"/>
    </source>
</evidence>
<feature type="transmembrane region" description="Helical" evidence="7">
    <location>
        <begin position="325"/>
        <end position="343"/>
    </location>
</feature>
<keyword evidence="5 7" id="KW-1133">Transmembrane helix</keyword>
<organism evidence="8">
    <name type="scientific">uncultured organism</name>
    <dbReference type="NCBI Taxonomy" id="155900"/>
    <lineage>
        <taxon>unclassified sequences</taxon>
        <taxon>environmental samples</taxon>
    </lineage>
</organism>
<evidence type="ECO:0000256" key="6">
    <source>
        <dbReference type="ARBA" id="ARBA00023136"/>
    </source>
</evidence>
<protein>
    <submittedName>
        <fullName evidence="8">Putative permease</fullName>
    </submittedName>
</protein>
<evidence type="ECO:0000256" key="5">
    <source>
        <dbReference type="ARBA" id="ARBA00022989"/>
    </source>
</evidence>
<dbReference type="PANTHER" id="PTHR34184">
    <property type="entry name" value="UPF0718 PROTEIN YCGR"/>
    <property type="match status" value="1"/>
</dbReference>
<feature type="transmembrane region" description="Helical" evidence="7">
    <location>
        <begin position="297"/>
        <end position="319"/>
    </location>
</feature>
<feature type="transmembrane region" description="Helical" evidence="7">
    <location>
        <begin position="262"/>
        <end position="285"/>
    </location>
</feature>
<proteinExistence type="inferred from homology"/>
<evidence type="ECO:0000313" key="8">
    <source>
        <dbReference type="EMBL" id="CAK32555.1"/>
    </source>
</evidence>
<keyword evidence="4 7" id="KW-0812">Transmembrane</keyword>